<dbReference type="Pfam" id="PF03797">
    <property type="entry name" value="Autotransporter"/>
    <property type="match status" value="1"/>
</dbReference>
<gene>
    <name evidence="3" type="ORF">CHU93_16595</name>
</gene>
<dbReference type="InterPro" id="IPR005546">
    <property type="entry name" value="Autotransporte_beta"/>
</dbReference>
<dbReference type="SUPFAM" id="SSF103515">
    <property type="entry name" value="Autotransporter"/>
    <property type="match status" value="1"/>
</dbReference>
<feature type="chain" id="PRO_5013327581" description="Autotransporter domain-containing protein" evidence="1">
    <location>
        <begin position="26"/>
        <end position="1029"/>
    </location>
</feature>
<protein>
    <recommendedName>
        <fullName evidence="2">Autotransporter domain-containing protein</fullName>
    </recommendedName>
</protein>
<evidence type="ECO:0000313" key="3">
    <source>
        <dbReference type="EMBL" id="OYQ24043.1"/>
    </source>
</evidence>
<name>A0A255Y4F8_9SPHN</name>
<accession>A0A255Y4F8</accession>
<organism evidence="3 4">
    <name type="scientific">Sandarakinorhabdus cyanobacteriorum</name>
    <dbReference type="NCBI Taxonomy" id="1981098"/>
    <lineage>
        <taxon>Bacteria</taxon>
        <taxon>Pseudomonadati</taxon>
        <taxon>Pseudomonadota</taxon>
        <taxon>Alphaproteobacteria</taxon>
        <taxon>Sphingomonadales</taxon>
        <taxon>Sphingosinicellaceae</taxon>
        <taxon>Sandarakinorhabdus</taxon>
    </lineage>
</organism>
<dbReference type="PROSITE" id="PS51208">
    <property type="entry name" value="AUTOTRANSPORTER"/>
    <property type="match status" value="1"/>
</dbReference>
<feature type="signal peptide" evidence="1">
    <location>
        <begin position="1"/>
        <end position="25"/>
    </location>
</feature>
<dbReference type="AlphaFoldDB" id="A0A255Y4F8"/>
<evidence type="ECO:0000256" key="1">
    <source>
        <dbReference type="SAM" id="SignalP"/>
    </source>
</evidence>
<keyword evidence="1" id="KW-0732">Signal</keyword>
<keyword evidence="4" id="KW-1185">Reference proteome</keyword>
<dbReference type="InterPro" id="IPR036709">
    <property type="entry name" value="Autotransporte_beta_dom_sf"/>
</dbReference>
<feature type="domain" description="Autotransporter" evidence="2">
    <location>
        <begin position="751"/>
        <end position="1029"/>
    </location>
</feature>
<dbReference type="Proteomes" id="UP000216991">
    <property type="component" value="Unassembled WGS sequence"/>
</dbReference>
<dbReference type="OrthoDB" id="5292073at2"/>
<dbReference type="SMART" id="SM00869">
    <property type="entry name" value="Autotransporter"/>
    <property type="match status" value="1"/>
</dbReference>
<reference evidence="3 4" key="1">
    <citation type="submission" date="2017-07" db="EMBL/GenBank/DDBJ databases">
        <title>Sandarakinorhabdus cyanobacteriorum sp. nov., a novel bacterium isolated from cyanobacterial aggregates in a eutrophic lake.</title>
        <authorList>
            <person name="Cai H."/>
        </authorList>
    </citation>
    <scope>NUCLEOTIDE SEQUENCE [LARGE SCALE GENOMIC DNA]</scope>
    <source>
        <strain evidence="3 4">TH057</strain>
    </source>
</reference>
<dbReference type="EMBL" id="NOXT01000126">
    <property type="protein sequence ID" value="OYQ24043.1"/>
    <property type="molecule type" value="Genomic_DNA"/>
</dbReference>
<evidence type="ECO:0000259" key="2">
    <source>
        <dbReference type="PROSITE" id="PS51208"/>
    </source>
</evidence>
<proteinExistence type="predicted"/>
<dbReference type="RefSeq" id="WP_094475257.1">
    <property type="nucleotide sequence ID" value="NZ_NOXT01000126.1"/>
</dbReference>
<dbReference type="Gene3D" id="2.40.128.130">
    <property type="entry name" value="Autotransporter beta-domain"/>
    <property type="match status" value="1"/>
</dbReference>
<evidence type="ECO:0000313" key="4">
    <source>
        <dbReference type="Proteomes" id="UP000216991"/>
    </source>
</evidence>
<comment type="caution">
    <text evidence="3">The sequence shown here is derived from an EMBL/GenBank/DDBJ whole genome shotgun (WGS) entry which is preliminary data.</text>
</comment>
<sequence>MTRSPLALFRLVLLAGGAGAGAAQAQSVTISANQTTPISTATASNGQPADVTVNTGISVTVADGTAATINSANSITNNGTISNSGSTGVVGVRINTDATTAGNFTNNGTVSITGTATGGTGNIGLWVAGAGTLTGTIGGSTLSRFAVTGDNATGVLIAAPVVGNITLGGVSVAGTGSRGIVVAAPVVGNIQTYGTLGATGAGNTGLAILAPVTGRVTSGSGIVVGADQGFAANGSLIDAVAGVAGVRIGASISGGFVNDRYFVDATGVVQPPPASGSTTTNTLVVGSITTYAGTPTIMVAPAGDGNVALGAVGSDGDGFALINRGRLSAQGRTRGTAQSGIVVGAAGLAPGRVTLDGGISNQANADLSVGAVDGTAIAIDVRAGASVPRISNAGTITAATVLTPASGSTPAGSGGVASAIVAQAGSSLASVVNSGSIGVQASGNNAGFGIVDLGGSLTSISNTGTIQVTAASGQAARAIDLSASTAAVAISNSGSITGDIVGGNGATAVTLTGGRITGRLALGSGANSLALSGGAVITGPVTSGGTLALSIAGATGLDLSAGTTPTLSSLTMSGASSLTIAVRGGQPGLVVTGAASFADTARLKVAVSGVANSQTLTLLTAAGGITAASSANLVDTASVPFLYSLGSAQVGANAVTVTLNRKSAAQVGLASGVASFFDQSLAALANDASFGPAIANLGSQAELLAAYRVLTPATFSAAPLRMAASLADAGQGAVAQRLTALRLGGSRDELGNLNGLTLWAQENGNFIRQSDGANTPGFSGNMLGLALGVDLPVIGLDAVGVAYNIGWSDVRYGGVAGKPLLITTNQVDVYLAKRFGGFFVAASGNYGFSNYSSRREFSFGTQTGAITAAWRGTSYGATGTLGYSFKTGRLAIMPTNSIAFLKLQQNGFTETGAGGAAVTMDRSNQTLTTNTAAVTADYVVPSGDGAWRIGLRGGYVSQLGASALGLTGRFAGGGTDFVLNADAIRPSELQVGGQFAYAGGGFVAVVGYDRRQASGFTSQSLMASLRFAM</sequence>